<evidence type="ECO:0000256" key="12">
    <source>
        <dbReference type="ARBA" id="ARBA00023180"/>
    </source>
</evidence>
<evidence type="ECO:0000256" key="6">
    <source>
        <dbReference type="ARBA" id="ARBA00022692"/>
    </source>
</evidence>
<evidence type="ECO:0000256" key="9">
    <source>
        <dbReference type="ARBA" id="ARBA00023034"/>
    </source>
</evidence>
<evidence type="ECO:0000256" key="14">
    <source>
        <dbReference type="ARBA" id="ARBA00039109"/>
    </source>
</evidence>
<dbReference type="PANTHER" id="PTHR45941">
    <property type="entry name" value="ALPHA-N-ACETYLGALACTOSAMINIDE ALPHA-2,6-SIALYLTRANSFERASE 2-LIKE-RELATED"/>
    <property type="match status" value="1"/>
</dbReference>
<evidence type="ECO:0000313" key="18">
    <source>
        <dbReference type="RefSeq" id="XP_072846579.1"/>
    </source>
</evidence>
<keyword evidence="17" id="KW-1185">Reference proteome</keyword>
<dbReference type="InterPro" id="IPR038578">
    <property type="entry name" value="GT29-like_sf"/>
</dbReference>
<dbReference type="InterPro" id="IPR001675">
    <property type="entry name" value="Glyco_trans_29"/>
</dbReference>
<dbReference type="PANTHER" id="PTHR45941:SF5">
    <property type="entry name" value="ALPHA-N-ACETYLGALACTOSAMINIDE ALPHA-2,6-SIALYLTRANSFERASE 2"/>
    <property type="match status" value="1"/>
</dbReference>
<reference evidence="18" key="2">
    <citation type="submission" date="2025-08" db="UniProtKB">
        <authorList>
            <consortium name="RefSeq"/>
        </authorList>
    </citation>
    <scope>IDENTIFICATION</scope>
</reference>
<evidence type="ECO:0000256" key="2">
    <source>
        <dbReference type="ARBA" id="ARBA00004922"/>
    </source>
</evidence>
<comment type="catalytic activity">
    <reaction evidence="15">
        <text>a 3-O-[N-acetyl-alpha-neuraminyl-(2-&gt;3)-beta-D-galactosyl-(1-&gt;3)-N-acetyl-alpha-D-galactosaminyl]-L-threonyl-[protein] + CMP-N-acetyl-beta-neuraminate = a 3-O-{alpha-Neu5Ac-(2-&gt;3)-beta-D-Gal-(1-&gt;3)-[alpha-Neu5Ac-(2-&gt;6)]-alpha-D-GalNAc}-L-threonyl-[protein] + CMP + H(+)</text>
        <dbReference type="Rhea" id="RHEA:81659"/>
        <dbReference type="Rhea" id="RHEA-COMP:14417"/>
        <dbReference type="Rhea" id="RHEA-COMP:16763"/>
        <dbReference type="ChEBI" id="CHEBI:15378"/>
        <dbReference type="ChEBI" id="CHEBI:57812"/>
        <dbReference type="ChEBI" id="CHEBI:60377"/>
        <dbReference type="ChEBI" id="CHEBI:139598"/>
        <dbReference type="ChEBI" id="CHEBI:156398"/>
    </reaction>
    <physiologicalReaction direction="left-to-right" evidence="15">
        <dbReference type="Rhea" id="RHEA:81660"/>
    </physiologicalReaction>
</comment>
<reference evidence="17" key="1">
    <citation type="submission" date="2025-05" db="UniProtKB">
        <authorList>
            <consortium name="RefSeq"/>
        </authorList>
    </citation>
    <scope>NUCLEOTIDE SEQUENCE [LARGE SCALE GENOMIC DNA]</scope>
</reference>
<evidence type="ECO:0000256" key="15">
    <source>
        <dbReference type="ARBA" id="ARBA00050664"/>
    </source>
</evidence>
<gene>
    <name evidence="18" type="primary">ST6GALNAC2</name>
</gene>
<dbReference type="Gene3D" id="3.90.1480.20">
    <property type="entry name" value="Glycosyl transferase family 29"/>
    <property type="match status" value="1"/>
</dbReference>
<keyword evidence="12" id="KW-0325">Glycoprotein</keyword>
<keyword evidence="11" id="KW-1015">Disulfide bond</keyword>
<dbReference type="EC" id="2.4.3.3" evidence="14"/>
<evidence type="ECO:0000256" key="5">
    <source>
        <dbReference type="ARBA" id="ARBA00022679"/>
    </source>
</evidence>
<dbReference type="GeneID" id="110085907"/>
<keyword evidence="7" id="KW-0735">Signal-anchor</keyword>
<evidence type="ECO:0000256" key="8">
    <source>
        <dbReference type="ARBA" id="ARBA00022989"/>
    </source>
</evidence>
<name>A0ABM5FME5_9SAUR</name>
<protein>
    <recommendedName>
        <fullName evidence="14">alpha-N-acetylgalactosaminide alpha-2,6-sialyltransferase</fullName>
        <ecNumber evidence="14">2.4.3.3</ecNumber>
    </recommendedName>
</protein>
<keyword evidence="9" id="KW-0333">Golgi apparatus</keyword>
<accession>A0ABM5FME5</accession>
<comment type="catalytic activity">
    <reaction evidence="16">
        <text>a 3-O-[N-acetyl-alpha-D-galactosaminyl]-L-threonyl-[protein] + CMP-N-acetyl-beta-neuraminate = a 3-O-[N-acetyl-alpha-neuraminosyl-(2-&gt;6)-N-acetyl-alpha-D-galactosaminyl]-L-threonyl-[protein] + CMP + H(+)</text>
        <dbReference type="Rhea" id="RHEA:81643"/>
        <dbReference type="Rhea" id="RHEA-COMP:11689"/>
        <dbReference type="Rhea" id="RHEA-COMP:19720"/>
        <dbReference type="ChEBI" id="CHEBI:15378"/>
        <dbReference type="ChEBI" id="CHEBI:57812"/>
        <dbReference type="ChEBI" id="CHEBI:60377"/>
        <dbReference type="ChEBI" id="CHEBI:87075"/>
        <dbReference type="ChEBI" id="CHEBI:231970"/>
    </reaction>
    <physiologicalReaction direction="left-to-right" evidence="16">
        <dbReference type="Rhea" id="RHEA:81644"/>
    </physiologicalReaction>
</comment>
<keyword evidence="5" id="KW-0808">Transferase</keyword>
<evidence type="ECO:0000256" key="4">
    <source>
        <dbReference type="ARBA" id="ARBA00022676"/>
    </source>
</evidence>
<evidence type="ECO:0000256" key="11">
    <source>
        <dbReference type="ARBA" id="ARBA00023157"/>
    </source>
</evidence>
<evidence type="ECO:0000256" key="3">
    <source>
        <dbReference type="ARBA" id="ARBA00006003"/>
    </source>
</evidence>
<proteinExistence type="inferred from homology"/>
<evidence type="ECO:0000256" key="13">
    <source>
        <dbReference type="ARBA" id="ARBA00036348"/>
    </source>
</evidence>
<organism evidence="17 18">
    <name type="scientific">Pogona vitticeps</name>
    <name type="common">central bearded dragon</name>
    <dbReference type="NCBI Taxonomy" id="103695"/>
    <lineage>
        <taxon>Eukaryota</taxon>
        <taxon>Metazoa</taxon>
        <taxon>Chordata</taxon>
        <taxon>Craniata</taxon>
        <taxon>Vertebrata</taxon>
        <taxon>Euteleostomi</taxon>
        <taxon>Lepidosauria</taxon>
        <taxon>Squamata</taxon>
        <taxon>Bifurcata</taxon>
        <taxon>Unidentata</taxon>
        <taxon>Episquamata</taxon>
        <taxon>Toxicofera</taxon>
        <taxon>Iguania</taxon>
        <taxon>Acrodonta</taxon>
        <taxon>Agamidae</taxon>
        <taxon>Amphibolurinae</taxon>
        <taxon>Pogona</taxon>
    </lineage>
</organism>
<evidence type="ECO:0000313" key="17">
    <source>
        <dbReference type="Proteomes" id="UP001652642"/>
    </source>
</evidence>
<comment type="pathway">
    <text evidence="2">Protein modification; protein glycosylation.</text>
</comment>
<keyword evidence="8" id="KW-1133">Transmembrane helix</keyword>
<dbReference type="Proteomes" id="UP001652642">
    <property type="component" value="Chromosome 2"/>
</dbReference>
<dbReference type="InterPro" id="IPR012163">
    <property type="entry name" value="Sialyl_trans"/>
</dbReference>
<keyword evidence="6" id="KW-0812">Transmembrane</keyword>
<sequence>MQHKNHQKEVTIIPSKRSLSQSSLCPQSLKTKVKTDPTLGKQFDFNIPTLIWKQLFTLETWNRLKERSVPYGWRGLPYEVIASAVQLLNDSVTSRLVGKIGSPGGCVRCAVVGNGGILNGSHQGKEIDAHDFVFRLNGAITKGFENDVGTKTSFYGFTVNTMKNSLVAYAEYGFTQTPQAKDIQYIFIPSDIRDYLMLKSAILGVPVPEGYDKSDNPQKYFGPEAFAGKFKLLHPEFVHYLKERFLKSEIINTEFGNLYMPSTGALMLLTALHTCDQVSAYGFITDNYKMFSDHYYEREKKPLVFYANHDMLLEADLWKRLHQGGIMKLYQR</sequence>
<evidence type="ECO:0000256" key="10">
    <source>
        <dbReference type="ARBA" id="ARBA00023136"/>
    </source>
</evidence>
<evidence type="ECO:0000256" key="1">
    <source>
        <dbReference type="ARBA" id="ARBA00004323"/>
    </source>
</evidence>
<keyword evidence="10" id="KW-0472">Membrane</keyword>
<dbReference type="PIRSF" id="PIRSF005557">
    <property type="entry name" value="Sialyl_trans"/>
    <property type="match status" value="1"/>
</dbReference>
<evidence type="ECO:0000256" key="16">
    <source>
        <dbReference type="ARBA" id="ARBA00052285"/>
    </source>
</evidence>
<dbReference type="RefSeq" id="XP_072846579.1">
    <property type="nucleotide sequence ID" value="XM_072990478.1"/>
</dbReference>
<comment type="similarity">
    <text evidence="3">Belongs to the glycosyltransferase 29 family.</text>
</comment>
<dbReference type="Pfam" id="PF00777">
    <property type="entry name" value="Glyco_transf_29"/>
    <property type="match status" value="1"/>
</dbReference>
<comment type="subcellular location">
    <subcellularLocation>
        <location evidence="1">Golgi apparatus membrane</location>
        <topology evidence="1">Single-pass type II membrane protein</topology>
    </subcellularLocation>
</comment>
<keyword evidence="4" id="KW-0328">Glycosyltransferase</keyword>
<evidence type="ECO:0000256" key="7">
    <source>
        <dbReference type="ARBA" id="ARBA00022968"/>
    </source>
</evidence>
<comment type="catalytic activity">
    <reaction evidence="13">
        <text>a beta-D-galactosyl-(1-&gt;3)-N-acetyl-alpha-D-galactosaminyl derivative + CMP-N-acetyl-beta-neuraminate = a beta-D-galactosyl-(1-&gt;3)-[N-acetyl-alpha-neuraminyl-(2-&gt;6)]-N-acetyl-alpha-D-galactosaminyl derivative + CMP + H(+)</text>
        <dbReference type="Rhea" id="RHEA:11136"/>
        <dbReference type="ChEBI" id="CHEBI:15378"/>
        <dbReference type="ChEBI" id="CHEBI:57812"/>
        <dbReference type="ChEBI" id="CHEBI:60377"/>
        <dbReference type="ChEBI" id="CHEBI:133470"/>
        <dbReference type="ChEBI" id="CHEBI:140764"/>
        <dbReference type="EC" id="2.4.3.3"/>
    </reaction>
    <physiologicalReaction direction="left-to-right" evidence="13">
        <dbReference type="Rhea" id="RHEA:11137"/>
    </physiologicalReaction>
</comment>